<dbReference type="InterPro" id="IPR016188">
    <property type="entry name" value="PurM-like_N"/>
</dbReference>
<evidence type="ECO:0000259" key="3">
    <source>
        <dbReference type="Pfam" id="PF00586"/>
    </source>
</evidence>
<dbReference type="Pfam" id="PF00586">
    <property type="entry name" value="AIRS"/>
    <property type="match status" value="1"/>
</dbReference>
<feature type="binding site" evidence="2">
    <location>
        <position position="138"/>
    </location>
    <ligand>
        <name>ATP</name>
        <dbReference type="ChEBI" id="CHEBI:30616"/>
    </ligand>
</feature>
<dbReference type="EC" id="2.7.4.16" evidence="2"/>
<dbReference type="PANTHER" id="PTHR30270:SF0">
    <property type="entry name" value="THIAMINE-MONOPHOSPHATE KINASE"/>
    <property type="match status" value="1"/>
</dbReference>
<dbReference type="InterPro" id="IPR036921">
    <property type="entry name" value="PurM-like_N_sf"/>
</dbReference>
<dbReference type="GO" id="GO:0009030">
    <property type="term" value="F:thiamine-phosphate kinase activity"/>
    <property type="evidence" value="ECO:0007669"/>
    <property type="project" value="UniProtKB-EC"/>
</dbReference>
<keyword evidence="2 5" id="KW-0418">Kinase</keyword>
<feature type="binding site" evidence="2">
    <location>
        <position position="195"/>
    </location>
    <ligand>
        <name>Mg(2+)</name>
        <dbReference type="ChEBI" id="CHEBI:18420"/>
        <label>3</label>
    </ligand>
</feature>
<keyword evidence="2 5" id="KW-0808">Transferase</keyword>
<dbReference type="InterPro" id="IPR006283">
    <property type="entry name" value="ThiL-like"/>
</dbReference>
<dbReference type="PIRSF" id="PIRSF005303">
    <property type="entry name" value="Thiam_monoph_kin"/>
    <property type="match status" value="1"/>
</dbReference>
<feature type="binding site" evidence="2">
    <location>
        <begin position="111"/>
        <end position="112"/>
    </location>
    <ligand>
        <name>ATP</name>
        <dbReference type="ChEBI" id="CHEBI:30616"/>
    </ligand>
</feature>
<keyword evidence="2" id="KW-0067">ATP-binding</keyword>
<comment type="catalytic activity">
    <reaction evidence="2">
        <text>thiamine phosphate + ATP = thiamine diphosphate + ADP</text>
        <dbReference type="Rhea" id="RHEA:15913"/>
        <dbReference type="ChEBI" id="CHEBI:30616"/>
        <dbReference type="ChEBI" id="CHEBI:37575"/>
        <dbReference type="ChEBI" id="CHEBI:58937"/>
        <dbReference type="ChEBI" id="CHEBI:456216"/>
        <dbReference type="EC" id="2.7.4.16"/>
    </reaction>
</comment>
<evidence type="ECO:0000259" key="4">
    <source>
        <dbReference type="Pfam" id="PF02769"/>
    </source>
</evidence>
<keyword evidence="2" id="KW-0479">Metal-binding</keyword>
<comment type="miscellaneous">
    <text evidence="2">Reaction mechanism of ThiL seems to utilize a direct, inline transfer of the gamma-phosphate of ATP to TMP rather than a phosphorylated enzyme intermediate.</text>
</comment>
<comment type="pathway">
    <text evidence="2">Cofactor biosynthesis; thiamine diphosphate biosynthesis; thiamine diphosphate from thiamine phosphate: step 1/1.</text>
</comment>
<feature type="binding site" evidence="2">
    <location>
        <position position="69"/>
    </location>
    <ligand>
        <name>Mg(2+)</name>
        <dbReference type="ChEBI" id="CHEBI:18420"/>
        <label>4</label>
    </ligand>
</feature>
<gene>
    <name evidence="2 5" type="primary">thiL</name>
    <name evidence="5" type="ORF">L1F33_09185</name>
</gene>
<keyword evidence="2" id="KW-0460">Magnesium</keyword>
<name>A0ABY5T627_9SPHN</name>
<sequence length="289" mass="30306">MEESAFIAALRDLATHPAARGLGDDAAVLEVGGETLVLTHDTLVQSVHVRTDEDPADIAWKLVAVNLSDLAAKGAVPLGLLVSHALGAGDERFVEGLREVLAAHDAPLLGGDTVGGMAKRAWGCTAIGRASHAPVPDRRGARPGDAIHVTGELGRAMLGMEERGSGSANDLAYRRPTPLLAEGQALAPHVSAMMDVSDGLLLDCWRMAEASGTCFELDSRSFPVAEPARKDACVRWGDDYQLLFTAPEGASLPVLATRIGVVRPKEAALLVIDGETIQNSDGLGYSHRA</sequence>
<feature type="domain" description="PurM-like C-terminal" evidence="4">
    <location>
        <begin position="142"/>
        <end position="249"/>
    </location>
</feature>
<dbReference type="Gene3D" id="3.90.650.10">
    <property type="entry name" value="PurM-like C-terminal domain"/>
    <property type="match status" value="1"/>
</dbReference>
<proteinExistence type="inferred from homology"/>
<organism evidence="5 6">
    <name type="scientific">Qipengyuania spongiae</name>
    <dbReference type="NCBI Taxonomy" id="2909673"/>
    <lineage>
        <taxon>Bacteria</taxon>
        <taxon>Pseudomonadati</taxon>
        <taxon>Pseudomonadota</taxon>
        <taxon>Alphaproteobacteria</taxon>
        <taxon>Sphingomonadales</taxon>
        <taxon>Erythrobacteraceae</taxon>
        <taxon>Qipengyuania</taxon>
    </lineage>
</organism>
<feature type="binding site" evidence="2">
    <location>
        <position position="25"/>
    </location>
    <ligand>
        <name>Mg(2+)</name>
        <dbReference type="ChEBI" id="CHEBI:18420"/>
        <label>3</label>
    </ligand>
</feature>
<dbReference type="HAMAP" id="MF_02128">
    <property type="entry name" value="TMP_kinase"/>
    <property type="match status" value="1"/>
</dbReference>
<comment type="caution">
    <text evidence="2">Lacks conserved residue(s) required for the propagation of feature annotation.</text>
</comment>
<feature type="binding site" evidence="2">
    <location>
        <position position="198"/>
    </location>
    <ligand>
        <name>Mg(2+)</name>
        <dbReference type="ChEBI" id="CHEBI:18420"/>
        <label>5</label>
    </ligand>
</feature>
<feature type="binding site" evidence="2">
    <location>
        <position position="285"/>
    </location>
    <ligand>
        <name>substrate</name>
    </ligand>
</feature>
<feature type="binding site" evidence="2">
    <location>
        <position position="238"/>
    </location>
    <ligand>
        <name>substrate</name>
    </ligand>
</feature>
<keyword evidence="6" id="KW-1185">Reference proteome</keyword>
<feature type="binding site" evidence="2">
    <location>
        <position position="112"/>
    </location>
    <ligand>
        <name>Mg(2+)</name>
        <dbReference type="ChEBI" id="CHEBI:18420"/>
        <label>1</label>
    </ligand>
</feature>
<keyword evidence="1 2" id="KW-0784">Thiamine biosynthesis</keyword>
<feature type="binding site" evidence="2">
    <location>
        <position position="48"/>
    </location>
    <ligand>
        <name>substrate</name>
    </ligand>
</feature>
<feature type="binding site" evidence="2">
    <location>
        <position position="41"/>
    </location>
    <ligand>
        <name>Mg(2+)</name>
        <dbReference type="ChEBI" id="CHEBI:18420"/>
        <label>2</label>
    </ligand>
</feature>
<feature type="binding site" evidence="2">
    <location>
        <position position="39"/>
    </location>
    <ligand>
        <name>Mg(2+)</name>
        <dbReference type="ChEBI" id="CHEBI:18420"/>
        <label>4</label>
    </ligand>
</feature>
<evidence type="ECO:0000256" key="1">
    <source>
        <dbReference type="ARBA" id="ARBA00022977"/>
    </source>
</evidence>
<evidence type="ECO:0000313" key="5">
    <source>
        <dbReference type="EMBL" id="UVI40791.1"/>
    </source>
</evidence>
<dbReference type="Proteomes" id="UP001065265">
    <property type="component" value="Chromosome"/>
</dbReference>
<dbReference type="Gene3D" id="3.30.1330.10">
    <property type="entry name" value="PurM-like, N-terminal domain"/>
    <property type="match status" value="1"/>
</dbReference>
<dbReference type="PANTHER" id="PTHR30270">
    <property type="entry name" value="THIAMINE-MONOPHOSPHATE KINASE"/>
    <property type="match status" value="1"/>
</dbReference>
<dbReference type="SUPFAM" id="SSF55326">
    <property type="entry name" value="PurM N-terminal domain-like"/>
    <property type="match status" value="1"/>
</dbReference>
<comment type="similarity">
    <text evidence="2">Belongs to the thiamine-monophosphate kinase family.</text>
</comment>
<feature type="binding site" evidence="2">
    <location>
        <position position="41"/>
    </location>
    <ligand>
        <name>Mg(2+)</name>
        <dbReference type="ChEBI" id="CHEBI:18420"/>
        <label>1</label>
    </ligand>
</feature>
<dbReference type="InterPro" id="IPR010918">
    <property type="entry name" value="PurM-like_C_dom"/>
</dbReference>
<dbReference type="SUPFAM" id="SSF56042">
    <property type="entry name" value="PurM C-terminal domain-like"/>
    <property type="match status" value="1"/>
</dbReference>
<comment type="function">
    <text evidence="2">Catalyzes the ATP-dependent phosphorylation of thiamine-monophosphate (TMP) to form thiamine-pyrophosphate (TPP), the active form of vitamin B1.</text>
</comment>
<feature type="binding site" evidence="2">
    <location>
        <position position="25"/>
    </location>
    <ligand>
        <name>Mg(2+)</name>
        <dbReference type="ChEBI" id="CHEBI:18420"/>
        <label>4</label>
    </ligand>
</feature>
<keyword evidence="2" id="KW-0547">Nucleotide-binding</keyword>
<dbReference type="EMBL" id="CP092471">
    <property type="protein sequence ID" value="UVI40791.1"/>
    <property type="molecule type" value="Genomic_DNA"/>
</dbReference>
<dbReference type="NCBIfam" id="TIGR01379">
    <property type="entry name" value="thiL"/>
    <property type="match status" value="1"/>
</dbReference>
<accession>A0ABY5T627</accession>
<dbReference type="Pfam" id="PF02769">
    <property type="entry name" value="AIRS_C"/>
    <property type="match status" value="1"/>
</dbReference>
<evidence type="ECO:0000313" key="6">
    <source>
        <dbReference type="Proteomes" id="UP001065265"/>
    </source>
</evidence>
<feature type="binding site" evidence="2">
    <location>
        <position position="69"/>
    </location>
    <ligand>
        <name>Mg(2+)</name>
        <dbReference type="ChEBI" id="CHEBI:18420"/>
        <label>2</label>
    </ligand>
</feature>
<protein>
    <recommendedName>
        <fullName evidence="2">Thiamine-monophosphate kinase</fullName>
        <shortName evidence="2">TMP kinase</shortName>
        <shortName evidence="2">Thiamine-phosphate kinase</shortName>
        <ecNumber evidence="2">2.7.4.16</ecNumber>
    </recommendedName>
</protein>
<dbReference type="CDD" id="cd02194">
    <property type="entry name" value="ThiL"/>
    <property type="match status" value="1"/>
</dbReference>
<feature type="binding site" evidence="2">
    <location>
        <position position="197"/>
    </location>
    <ligand>
        <name>ATP</name>
        <dbReference type="ChEBI" id="CHEBI:30616"/>
    </ligand>
</feature>
<feature type="binding site" evidence="2">
    <location>
        <position position="69"/>
    </location>
    <ligand>
        <name>Mg(2+)</name>
        <dbReference type="ChEBI" id="CHEBI:18420"/>
        <label>3</label>
    </ligand>
</feature>
<evidence type="ECO:0000256" key="2">
    <source>
        <dbReference type="HAMAP-Rule" id="MF_02128"/>
    </source>
</evidence>
<dbReference type="InterPro" id="IPR036676">
    <property type="entry name" value="PurM-like_C_sf"/>
</dbReference>
<feature type="domain" description="PurM-like N-terminal" evidence="3">
    <location>
        <begin position="23"/>
        <end position="129"/>
    </location>
</feature>
<reference evidence="5" key="1">
    <citation type="submission" date="2022-02" db="EMBL/GenBank/DDBJ databases">
        <title>Qipengyuania spongiae sp. nov., isolated from marine sponge.</title>
        <authorList>
            <person name="Li Z."/>
            <person name="Zhang M."/>
        </authorList>
    </citation>
    <scope>NUCLEOTIDE SEQUENCE</scope>
    <source>
        <strain evidence="5">PHS-Z21</strain>
    </source>
</reference>